<dbReference type="Gene3D" id="2.40.110.10">
    <property type="entry name" value="Butyryl-CoA Dehydrogenase, subunit A, domain 2"/>
    <property type="match status" value="1"/>
</dbReference>
<evidence type="ECO:0000256" key="3">
    <source>
        <dbReference type="ARBA" id="ARBA00022630"/>
    </source>
</evidence>
<dbReference type="Pfam" id="PF02770">
    <property type="entry name" value="Acyl-CoA_dh_M"/>
    <property type="match status" value="1"/>
</dbReference>
<dbReference type="InterPro" id="IPR009100">
    <property type="entry name" value="AcylCoA_DH/oxidase_NM_dom_sf"/>
</dbReference>
<reference evidence="9" key="1">
    <citation type="journal article" date="2019" name="Int. J. Syst. Evol. Microbiol.">
        <title>The Global Catalogue of Microorganisms (GCM) 10K type strain sequencing project: providing services to taxonomists for standard genome sequencing and annotation.</title>
        <authorList>
            <consortium name="The Broad Institute Genomics Platform"/>
            <consortium name="The Broad Institute Genome Sequencing Center for Infectious Disease"/>
            <person name="Wu L."/>
            <person name="Ma J."/>
        </authorList>
    </citation>
    <scope>NUCLEOTIDE SEQUENCE [LARGE SCALE GENOMIC DNA]</scope>
    <source>
        <strain evidence="9">JCM 17666</strain>
    </source>
</reference>
<evidence type="ECO:0000259" key="5">
    <source>
        <dbReference type="Pfam" id="PF00441"/>
    </source>
</evidence>
<organism evidence="8 9">
    <name type="scientific">Pigmentiphaga soli</name>
    <dbReference type="NCBI Taxonomy" id="1007095"/>
    <lineage>
        <taxon>Bacteria</taxon>
        <taxon>Pseudomonadati</taxon>
        <taxon>Pseudomonadota</taxon>
        <taxon>Betaproteobacteria</taxon>
        <taxon>Burkholderiales</taxon>
        <taxon>Alcaligenaceae</taxon>
        <taxon>Pigmentiphaga</taxon>
    </lineage>
</organism>
<sequence length="383" mass="41984">MTIAFTTEQNLMRDSVRKMTQAIATRDYLAAMDREGRYPHEVYDAWVEAGMFAMPFPEAYGGLGGGIVEMALIVDELAYVNYDIAAAYAVVLYTSTTLLKCGSEEQKRHYLPRIFDGSVRMSVSISEPQAGSDVGAIRTSARRDGDGWVLNGRKVWATAAGARDNIIQVYARTSSDRGPHGGLTVFLVPNDTPGVECRKLDMLGRRGTGTYEIFLDDVRVPADAVLGQVDHGWDILMACLQTERLSTAAGYVGSGRKVFDLALSYARERTQFGKPIGAFQAIGHMLADMQTEQEAGSLLMWNAVEKMARGENALREVTMAKLFCSEAYVRAANAGIQVMGAAGYSMEYEMQQHYRDARSTTIGAGSSQMQRNLLANLMGLKAR</sequence>
<evidence type="ECO:0000256" key="4">
    <source>
        <dbReference type="ARBA" id="ARBA00022827"/>
    </source>
</evidence>
<proteinExistence type="inferred from homology"/>
<feature type="domain" description="Acyl-CoA dehydrogenase/oxidase N-terminal" evidence="7">
    <location>
        <begin position="6"/>
        <end position="117"/>
    </location>
</feature>
<dbReference type="Pfam" id="PF00441">
    <property type="entry name" value="Acyl-CoA_dh_1"/>
    <property type="match status" value="1"/>
</dbReference>
<feature type="domain" description="Acyl-CoA oxidase/dehydrogenase middle" evidence="6">
    <location>
        <begin position="123"/>
        <end position="218"/>
    </location>
</feature>
<dbReference type="Gene3D" id="1.10.540.10">
    <property type="entry name" value="Acyl-CoA dehydrogenase/oxidase, N-terminal domain"/>
    <property type="match status" value="1"/>
</dbReference>
<evidence type="ECO:0000313" key="8">
    <source>
        <dbReference type="EMBL" id="GAA4329455.1"/>
    </source>
</evidence>
<dbReference type="SUPFAM" id="SSF56645">
    <property type="entry name" value="Acyl-CoA dehydrogenase NM domain-like"/>
    <property type="match status" value="1"/>
</dbReference>
<dbReference type="InterPro" id="IPR046373">
    <property type="entry name" value="Acyl-CoA_Oxase/DH_mid-dom_sf"/>
</dbReference>
<dbReference type="PANTHER" id="PTHR43884">
    <property type="entry name" value="ACYL-COA DEHYDROGENASE"/>
    <property type="match status" value="1"/>
</dbReference>
<keyword evidence="4" id="KW-0274">FAD</keyword>
<protein>
    <submittedName>
        <fullName evidence="8">Acyl-CoA dehydrogenase</fullName>
    </submittedName>
</protein>
<dbReference type="EMBL" id="BAABFO010000006">
    <property type="protein sequence ID" value="GAA4329455.1"/>
    <property type="molecule type" value="Genomic_DNA"/>
</dbReference>
<dbReference type="InterPro" id="IPR009075">
    <property type="entry name" value="AcylCo_DH/oxidase_C"/>
</dbReference>
<dbReference type="InterPro" id="IPR013786">
    <property type="entry name" value="AcylCoA_DH/ox_N"/>
</dbReference>
<dbReference type="InterPro" id="IPR006091">
    <property type="entry name" value="Acyl-CoA_Oxase/DH_mid-dom"/>
</dbReference>
<keyword evidence="9" id="KW-1185">Reference proteome</keyword>
<evidence type="ECO:0000313" key="9">
    <source>
        <dbReference type="Proteomes" id="UP001501671"/>
    </source>
</evidence>
<dbReference type="InterPro" id="IPR037069">
    <property type="entry name" value="AcylCoA_DH/ox_N_sf"/>
</dbReference>
<feature type="domain" description="Acyl-CoA dehydrogenase/oxidase C-terminal" evidence="5">
    <location>
        <begin position="230"/>
        <end position="376"/>
    </location>
</feature>
<dbReference type="RefSeq" id="WP_345248146.1">
    <property type="nucleotide sequence ID" value="NZ_BAABFO010000006.1"/>
</dbReference>
<name>A0ABP8GT36_9BURK</name>
<evidence type="ECO:0000259" key="7">
    <source>
        <dbReference type="Pfam" id="PF02771"/>
    </source>
</evidence>
<comment type="similarity">
    <text evidence="2">Belongs to the acyl-CoA dehydrogenase family.</text>
</comment>
<dbReference type="Proteomes" id="UP001501671">
    <property type="component" value="Unassembled WGS sequence"/>
</dbReference>
<evidence type="ECO:0000256" key="1">
    <source>
        <dbReference type="ARBA" id="ARBA00001974"/>
    </source>
</evidence>
<accession>A0ABP8GT36</accession>
<keyword evidence="3" id="KW-0285">Flavoprotein</keyword>
<dbReference type="PIRSF" id="PIRSF016578">
    <property type="entry name" value="HsaA"/>
    <property type="match status" value="1"/>
</dbReference>
<evidence type="ECO:0000256" key="2">
    <source>
        <dbReference type="ARBA" id="ARBA00009347"/>
    </source>
</evidence>
<dbReference type="Gene3D" id="1.20.140.10">
    <property type="entry name" value="Butyryl-CoA Dehydrogenase, subunit A, domain 3"/>
    <property type="match status" value="1"/>
</dbReference>
<evidence type="ECO:0000259" key="6">
    <source>
        <dbReference type="Pfam" id="PF02770"/>
    </source>
</evidence>
<dbReference type="Pfam" id="PF02771">
    <property type="entry name" value="Acyl-CoA_dh_N"/>
    <property type="match status" value="1"/>
</dbReference>
<dbReference type="SUPFAM" id="SSF47203">
    <property type="entry name" value="Acyl-CoA dehydrogenase C-terminal domain-like"/>
    <property type="match status" value="1"/>
</dbReference>
<dbReference type="InterPro" id="IPR036250">
    <property type="entry name" value="AcylCo_DH-like_C"/>
</dbReference>
<comment type="cofactor">
    <cofactor evidence="1">
        <name>FAD</name>
        <dbReference type="ChEBI" id="CHEBI:57692"/>
    </cofactor>
</comment>
<dbReference type="PANTHER" id="PTHR43884:SF12">
    <property type="entry name" value="ISOVALERYL-COA DEHYDROGENASE, MITOCHONDRIAL-RELATED"/>
    <property type="match status" value="1"/>
</dbReference>
<comment type="caution">
    <text evidence="8">The sequence shown here is derived from an EMBL/GenBank/DDBJ whole genome shotgun (WGS) entry which is preliminary data.</text>
</comment>
<gene>
    <name evidence="8" type="ORF">GCM10023144_16250</name>
</gene>